<reference evidence="1 2" key="1">
    <citation type="submission" date="2020-08" db="EMBL/GenBank/DDBJ databases">
        <title>Genome public.</title>
        <authorList>
            <person name="Liu C."/>
            <person name="Sun Q."/>
        </authorList>
    </citation>
    <scope>NUCLEOTIDE SEQUENCE [LARGE SCALE GENOMIC DNA]</scope>
    <source>
        <strain evidence="1 2">BX3</strain>
    </source>
</reference>
<dbReference type="RefSeq" id="WP_249303229.1">
    <property type="nucleotide sequence ID" value="NZ_JACRSW010000014.1"/>
</dbReference>
<keyword evidence="2" id="KW-1185">Reference proteome</keyword>
<name>A0ABR7MSY3_9FIRM</name>
<comment type="caution">
    <text evidence="1">The sequence shown here is derived from an EMBL/GenBank/DDBJ whole genome shotgun (WGS) entry which is preliminary data.</text>
</comment>
<proteinExistence type="predicted"/>
<evidence type="ECO:0000313" key="1">
    <source>
        <dbReference type="EMBL" id="MBC8556828.1"/>
    </source>
</evidence>
<organism evidence="1 2">
    <name type="scientific">Jutongia hominis</name>
    <dbReference type="NCBI Taxonomy" id="2763664"/>
    <lineage>
        <taxon>Bacteria</taxon>
        <taxon>Bacillati</taxon>
        <taxon>Bacillota</taxon>
        <taxon>Clostridia</taxon>
        <taxon>Lachnospirales</taxon>
        <taxon>Lachnospiraceae</taxon>
        <taxon>Jutongia</taxon>
    </lineage>
</organism>
<dbReference type="Proteomes" id="UP000637513">
    <property type="component" value="Unassembled WGS sequence"/>
</dbReference>
<protein>
    <submittedName>
        <fullName evidence="1">Uncharacterized protein</fullName>
    </submittedName>
</protein>
<dbReference type="EMBL" id="JACRSW010000014">
    <property type="protein sequence ID" value="MBC8556828.1"/>
    <property type="molecule type" value="Genomic_DNA"/>
</dbReference>
<gene>
    <name evidence="1" type="ORF">H8700_03800</name>
</gene>
<accession>A0ABR7MSY3</accession>
<sequence length="477" mass="56700">MTRFKNKDLKNNELYIALKQLQNKRSYDTFDRFIISKMGFEVTGKVDDALRRQAYKNFYSLIADQNISSRPTTKKWFGINGFTIPKRYQIYRIAFALQLSIEDLQEWLTKGILEPGICYNDYSETIFCYGLENSLSYEECCKMIEKFEQSILDGPSFMHTHSTNQIASEFRMYKKIDKDSFMQWMITNAAWFKGYSMTTWDYINTYKKLIIEYIRQDTNKQLNSLLIETDFLSWLHRKRAFTSKKRSKLIQKYCLAYKKKQSSVENDVILQTIMELNHIVASDFGSNRMFLSELFGNNHAIAQLPHMSEKYLSDLLNQPFQKEKEIMIHLALRELYSCKENESCPNNIEKLIEEYSHKELQDHSVENAKKQLEILRKEQKRRCLYVKRSDILPMIHYVAQRRYMDMITPTLNYNMSEARKQFIESANAILLSCGMVKLDPDKYWLDAVFLACFQKSEMYYYSDALEILEMDSEKKEE</sequence>
<evidence type="ECO:0000313" key="2">
    <source>
        <dbReference type="Proteomes" id="UP000637513"/>
    </source>
</evidence>